<dbReference type="GO" id="GO:0004803">
    <property type="term" value="F:transposase activity"/>
    <property type="evidence" value="ECO:0007669"/>
    <property type="project" value="InterPro"/>
</dbReference>
<dbReference type="GO" id="GO:0003677">
    <property type="term" value="F:DNA binding"/>
    <property type="evidence" value="ECO:0007669"/>
    <property type="project" value="InterPro"/>
</dbReference>
<gene>
    <name evidence="2" type="ORF">A2W59_00610</name>
</gene>
<feature type="domain" description="Transposase IS200-like" evidence="1">
    <location>
        <begin position="7"/>
        <end position="150"/>
    </location>
</feature>
<evidence type="ECO:0000313" key="2">
    <source>
        <dbReference type="EMBL" id="OHA49566.1"/>
    </source>
</evidence>
<comment type="caution">
    <text evidence="2">The sequence shown here is derived from an EMBL/GenBank/DDBJ whole genome shotgun (WGS) entry which is preliminary data.</text>
</comment>
<reference evidence="2 3" key="1">
    <citation type="journal article" date="2016" name="Nat. Commun.">
        <title>Thousands of microbial genomes shed light on interconnected biogeochemical processes in an aquifer system.</title>
        <authorList>
            <person name="Anantharaman K."/>
            <person name="Brown C.T."/>
            <person name="Hug L.A."/>
            <person name="Sharon I."/>
            <person name="Castelle C.J."/>
            <person name="Probst A.J."/>
            <person name="Thomas B.C."/>
            <person name="Singh A."/>
            <person name="Wilkins M.J."/>
            <person name="Karaoz U."/>
            <person name="Brodie E.L."/>
            <person name="Williams K.H."/>
            <person name="Hubbard S.S."/>
            <person name="Banfield J.F."/>
        </authorList>
    </citation>
    <scope>NUCLEOTIDE SEQUENCE [LARGE SCALE GENOMIC DNA]</scope>
</reference>
<dbReference type="PANTHER" id="PTHR34322">
    <property type="entry name" value="TRANSPOSASE, Y1_TNP DOMAIN-CONTAINING"/>
    <property type="match status" value="1"/>
</dbReference>
<dbReference type="InterPro" id="IPR036515">
    <property type="entry name" value="Transposase_17_sf"/>
</dbReference>
<dbReference type="PANTHER" id="PTHR34322:SF2">
    <property type="entry name" value="TRANSPOSASE IS200-LIKE DOMAIN-CONTAINING PROTEIN"/>
    <property type="match status" value="1"/>
</dbReference>
<dbReference type="Pfam" id="PF01797">
    <property type="entry name" value="Y1_Tnp"/>
    <property type="match status" value="1"/>
</dbReference>
<evidence type="ECO:0000259" key="1">
    <source>
        <dbReference type="SMART" id="SM01321"/>
    </source>
</evidence>
<organism evidence="2 3">
    <name type="scientific">Candidatus Terrybacteria bacterium RIFCSPHIGHO2_02_41_19</name>
    <dbReference type="NCBI Taxonomy" id="1802364"/>
    <lineage>
        <taxon>Bacteria</taxon>
        <taxon>Candidatus Terryibacteriota</taxon>
    </lineage>
</organism>
<dbReference type="Proteomes" id="UP000178646">
    <property type="component" value="Unassembled WGS sequence"/>
</dbReference>
<sequence length="215" mass="25403">MRKAPFVNKEYYHIFNRGVDKRKVFLSGDDFNRFLQSMDEFNSVAPIGSIYENSFNKKQLGHSMSKLKKEKDKLVNFICYCINPNHYHFLLEQVFDNGIEKFMQRLGNGYTKFFNNKYLRSGSLFQGRYKSVHVDSNEYLLHLSVYINLNDKVHRLGHSMSKSSWDEYISGGNYSFCNKGIILDQFNKIKDYETFANDSLEPIIQKKEMENFLLE</sequence>
<dbReference type="Gene3D" id="3.30.70.1290">
    <property type="entry name" value="Transposase IS200-like"/>
    <property type="match status" value="1"/>
</dbReference>
<dbReference type="SUPFAM" id="SSF143422">
    <property type="entry name" value="Transposase IS200-like"/>
    <property type="match status" value="1"/>
</dbReference>
<dbReference type="AlphaFoldDB" id="A0A1G2PML8"/>
<dbReference type="GO" id="GO:0006313">
    <property type="term" value="P:DNA transposition"/>
    <property type="evidence" value="ECO:0007669"/>
    <property type="project" value="InterPro"/>
</dbReference>
<evidence type="ECO:0000313" key="3">
    <source>
        <dbReference type="Proteomes" id="UP000178646"/>
    </source>
</evidence>
<dbReference type="SMART" id="SM01321">
    <property type="entry name" value="Y1_Tnp"/>
    <property type="match status" value="1"/>
</dbReference>
<proteinExistence type="predicted"/>
<protein>
    <recommendedName>
        <fullName evidence="1">Transposase IS200-like domain-containing protein</fullName>
    </recommendedName>
</protein>
<dbReference type="InterPro" id="IPR002686">
    <property type="entry name" value="Transposase_17"/>
</dbReference>
<dbReference type="EMBL" id="MHSU01000031">
    <property type="protein sequence ID" value="OHA49566.1"/>
    <property type="molecule type" value="Genomic_DNA"/>
</dbReference>
<name>A0A1G2PML8_9BACT</name>
<accession>A0A1G2PML8</accession>